<dbReference type="EMBL" id="FOFB01000039">
    <property type="protein sequence ID" value="SER39116.1"/>
    <property type="molecule type" value="Genomic_DNA"/>
</dbReference>
<evidence type="ECO:0000313" key="2">
    <source>
        <dbReference type="Proteomes" id="UP000199021"/>
    </source>
</evidence>
<organism evidence="1 2">
    <name type="scientific">Neolewinella agarilytica</name>
    <dbReference type="NCBI Taxonomy" id="478744"/>
    <lineage>
        <taxon>Bacteria</taxon>
        <taxon>Pseudomonadati</taxon>
        <taxon>Bacteroidota</taxon>
        <taxon>Saprospiria</taxon>
        <taxon>Saprospirales</taxon>
        <taxon>Lewinellaceae</taxon>
        <taxon>Neolewinella</taxon>
    </lineage>
</organism>
<reference evidence="2" key="1">
    <citation type="submission" date="2016-10" db="EMBL/GenBank/DDBJ databases">
        <authorList>
            <person name="Varghese N."/>
            <person name="Submissions S."/>
        </authorList>
    </citation>
    <scope>NUCLEOTIDE SEQUENCE [LARGE SCALE GENOMIC DNA]</scope>
    <source>
        <strain evidence="2">DSM 24740</strain>
    </source>
</reference>
<sequence>MVTLGKRLLFEHVFEEDGLTIDDYILSIEKTIGLRLGSALIEATFNREFPLSEEEFIEKWVSKFETSISDKIVAGYKDGYKILNAYSSLKVTECILSRDEEKVDEQPDEETELLLLKAYLRLNNSQKEKEDLCIPKFDDDPNLDNIEKQIAFMISISYSDYDYSNYDIRVVLSSQIYKITKFFKYLENNNLSEHIEVFCVKYGIDNWREWLKKFYAFILPLIEKEYRGTHYDLLLDEKSEDYIKNKLFIEALTINEADDHVLPDFINMRSNPLVKINENTYQVIYKLFAVEKTFKSVTFEFSLDVNNKVSKENKIKNFRSEFCGNFSENIILYDVMKDAFPKRMIHLSGQDFLNAGHSGEPDYYIRFKNKVFLIESKDVVLRGDIKQSRNYYDISPALARKLWYEDKATKTVSRSVRQLGQMILSFTNKEYHHLDSDCKEENCRIYPIIIVNDRQFDSLGVNALIQEWWKTEIVESGVDNLKNIITPPVIINIDGLISFQDLLKRREVKIESIIESYWHHVNMTNFKARSMQEVIARRTQSFISFGDYLNSYIAEKGKWGIPSFLIPYGSEVFDTDA</sequence>
<dbReference type="InParanoid" id="A0A1H9NT21"/>
<dbReference type="RefSeq" id="WP_090173240.1">
    <property type="nucleotide sequence ID" value="NZ_FOFB01000039.1"/>
</dbReference>
<dbReference type="AlphaFoldDB" id="A0A1H9NT21"/>
<protein>
    <submittedName>
        <fullName evidence="1">Uncharacterized protein</fullName>
    </submittedName>
</protein>
<name>A0A1H9NT21_9BACT</name>
<dbReference type="OrthoDB" id="1275259at2"/>
<keyword evidence="2" id="KW-1185">Reference proteome</keyword>
<proteinExistence type="predicted"/>
<dbReference type="Proteomes" id="UP000199021">
    <property type="component" value="Unassembled WGS sequence"/>
</dbReference>
<gene>
    <name evidence="1" type="ORF">SAMN05444359_13932</name>
</gene>
<accession>A0A1H9NT21</accession>
<evidence type="ECO:0000313" key="1">
    <source>
        <dbReference type="EMBL" id="SER39116.1"/>
    </source>
</evidence>